<accession>A0ABQ7IGD7</accession>
<evidence type="ECO:0000313" key="3">
    <source>
        <dbReference type="EMBL" id="KAF7923211.1"/>
    </source>
</evidence>
<feature type="chain" id="PRO_5046464639" description="Secreted protein" evidence="2">
    <location>
        <begin position="29"/>
        <end position="77"/>
    </location>
</feature>
<keyword evidence="4" id="KW-1185">Reference proteome</keyword>
<evidence type="ECO:0000256" key="2">
    <source>
        <dbReference type="SAM" id="SignalP"/>
    </source>
</evidence>
<reference evidence="3 4" key="1">
    <citation type="journal article" date="2020" name="Genome Biol. Evol.">
        <title>Comparative genomics of Sclerotiniaceae.</title>
        <authorList>
            <person name="Valero Jimenez C.A."/>
            <person name="Steentjes M."/>
            <person name="Scholten O.E."/>
            <person name="Van Kan J.A.L."/>
        </authorList>
    </citation>
    <scope>NUCLEOTIDE SEQUENCE [LARGE SCALE GENOMIC DNA]</scope>
    <source>
        <strain evidence="3 4">B1</strain>
    </source>
</reference>
<proteinExistence type="predicted"/>
<organism evidence="3 4">
    <name type="scientific">Botrytis deweyae</name>
    <dbReference type="NCBI Taxonomy" id="2478750"/>
    <lineage>
        <taxon>Eukaryota</taxon>
        <taxon>Fungi</taxon>
        <taxon>Dikarya</taxon>
        <taxon>Ascomycota</taxon>
        <taxon>Pezizomycotina</taxon>
        <taxon>Leotiomycetes</taxon>
        <taxon>Helotiales</taxon>
        <taxon>Sclerotiniaceae</taxon>
        <taxon>Botrytis</taxon>
    </lineage>
</organism>
<keyword evidence="2" id="KW-0732">Signal</keyword>
<keyword evidence="1" id="KW-0472">Membrane</keyword>
<gene>
    <name evidence="3" type="ORF">EAE98_007916</name>
</gene>
<evidence type="ECO:0000256" key="1">
    <source>
        <dbReference type="SAM" id="Phobius"/>
    </source>
</evidence>
<keyword evidence="1" id="KW-1133">Transmembrane helix</keyword>
<sequence length="77" mass="8352">MIPPSSPTNPSSATVPILLLLATHTINANSSPPPTDQLTTVFPFYPVGALQIVITFLDHRYKSRYVYCDSSSVSQSV</sequence>
<name>A0ABQ7IGD7_9HELO</name>
<comment type="caution">
    <text evidence="3">The sequence shown here is derived from an EMBL/GenBank/DDBJ whole genome shotgun (WGS) entry which is preliminary data.</text>
</comment>
<feature type="signal peptide" evidence="2">
    <location>
        <begin position="1"/>
        <end position="28"/>
    </location>
</feature>
<dbReference type="EMBL" id="RCSX01000019">
    <property type="protein sequence ID" value="KAF7923211.1"/>
    <property type="molecule type" value="Genomic_DNA"/>
</dbReference>
<dbReference type="Proteomes" id="UP000783213">
    <property type="component" value="Unassembled WGS sequence"/>
</dbReference>
<protein>
    <recommendedName>
        <fullName evidence="5">Secreted protein</fullName>
    </recommendedName>
</protein>
<keyword evidence="1" id="KW-0812">Transmembrane</keyword>
<dbReference type="RefSeq" id="XP_038808268.1">
    <property type="nucleotide sequence ID" value="XM_038955539.1"/>
</dbReference>
<feature type="transmembrane region" description="Helical" evidence="1">
    <location>
        <begin position="38"/>
        <end position="57"/>
    </location>
</feature>
<dbReference type="GeneID" id="62234689"/>
<evidence type="ECO:0000313" key="4">
    <source>
        <dbReference type="Proteomes" id="UP000783213"/>
    </source>
</evidence>
<evidence type="ECO:0008006" key="5">
    <source>
        <dbReference type="Google" id="ProtNLM"/>
    </source>
</evidence>